<dbReference type="PANTHER" id="PTHR21310:SF15">
    <property type="entry name" value="AMINOGLYCOSIDE PHOSPHOTRANSFERASE DOMAIN-CONTAINING PROTEIN"/>
    <property type="match status" value="1"/>
</dbReference>
<proteinExistence type="predicted"/>
<organism evidence="2 3">
    <name type="scientific">Penicillium malachiteum</name>
    <dbReference type="NCBI Taxonomy" id="1324776"/>
    <lineage>
        <taxon>Eukaryota</taxon>
        <taxon>Fungi</taxon>
        <taxon>Dikarya</taxon>
        <taxon>Ascomycota</taxon>
        <taxon>Pezizomycotina</taxon>
        <taxon>Eurotiomycetes</taxon>
        <taxon>Eurotiomycetidae</taxon>
        <taxon>Eurotiales</taxon>
        <taxon>Aspergillaceae</taxon>
        <taxon>Penicillium</taxon>
    </lineage>
</organism>
<evidence type="ECO:0000259" key="1">
    <source>
        <dbReference type="Pfam" id="PF01636"/>
    </source>
</evidence>
<sequence>MTASLERFFTCDLEDCELPSVRGFGPCERCNLHHCLSHSNPPSHTCDNKPLPDDAFEANVHTEVKNLRAKINDEAVCQRASELNGNVKCEIEHPPPWGRGALMGWANYHARIRFESGAVWLMRVPRTNGSLPQSLIDYLVRSEYATLKFLESTQVPAPRVYDYAISEEPDNKIGVSYILMEEMPGRPWNQQGSPGKETADKEDKEKIWSGLADILIELERYPFPKGGSLLPGSSGSCLEPVVGALASERFLVLSPAGPYDTAKEYYASFMEQNMVLIADGQLFTSFPVNAYLIFLYLKSQISTLTATTTLDDEPAEASEKFYIKHVDDKGDHIMVDDDLNIVGIIDWQMARVVPANEAFGPSLVTAEMSDIYDGISSLTEQDQALARLLREKGAGHLADIMSKDEKLRRFFFGLDVEFPWEETLLLIRGIWTAFGLGKDTEWKTWKIEMLERYAEDERLKGMIEKFGVGP</sequence>
<gene>
    <name evidence="2" type="ORF">N7493_008916</name>
</gene>
<dbReference type="AlphaFoldDB" id="A0AAD6HFI3"/>
<reference evidence="2" key="2">
    <citation type="submission" date="2023-01" db="EMBL/GenBank/DDBJ databases">
        <authorList>
            <person name="Petersen C."/>
        </authorList>
    </citation>
    <scope>NUCLEOTIDE SEQUENCE</scope>
    <source>
        <strain evidence="2">IBT 17514</strain>
    </source>
</reference>
<dbReference type="Proteomes" id="UP001215712">
    <property type="component" value="Unassembled WGS sequence"/>
</dbReference>
<evidence type="ECO:0000313" key="3">
    <source>
        <dbReference type="Proteomes" id="UP001215712"/>
    </source>
</evidence>
<dbReference type="Pfam" id="PF01636">
    <property type="entry name" value="APH"/>
    <property type="match status" value="1"/>
</dbReference>
<name>A0AAD6HFI3_9EURO</name>
<evidence type="ECO:0000313" key="2">
    <source>
        <dbReference type="EMBL" id="KAJ5712448.1"/>
    </source>
</evidence>
<dbReference type="PANTHER" id="PTHR21310">
    <property type="entry name" value="AMINOGLYCOSIDE PHOSPHOTRANSFERASE-RELATED-RELATED"/>
    <property type="match status" value="1"/>
</dbReference>
<dbReference type="InterPro" id="IPR051678">
    <property type="entry name" value="AGP_Transferase"/>
</dbReference>
<dbReference type="EMBL" id="JAQJAN010000013">
    <property type="protein sequence ID" value="KAJ5712448.1"/>
    <property type="molecule type" value="Genomic_DNA"/>
</dbReference>
<dbReference type="InterPro" id="IPR011009">
    <property type="entry name" value="Kinase-like_dom_sf"/>
</dbReference>
<dbReference type="SUPFAM" id="SSF118310">
    <property type="entry name" value="AN1-like Zinc finger"/>
    <property type="match status" value="1"/>
</dbReference>
<keyword evidence="3" id="KW-1185">Reference proteome</keyword>
<dbReference type="Gene3D" id="4.10.1110.10">
    <property type="entry name" value="AN1-like Zinc finger"/>
    <property type="match status" value="1"/>
</dbReference>
<dbReference type="InterPro" id="IPR002575">
    <property type="entry name" value="Aminoglycoside_PTrfase"/>
</dbReference>
<reference evidence="2" key="1">
    <citation type="journal article" date="2023" name="IMA Fungus">
        <title>Comparative genomic study of the Penicillium genus elucidates a diverse pangenome and 15 lateral gene transfer events.</title>
        <authorList>
            <person name="Petersen C."/>
            <person name="Sorensen T."/>
            <person name="Nielsen M.R."/>
            <person name="Sondergaard T.E."/>
            <person name="Sorensen J.L."/>
            <person name="Fitzpatrick D.A."/>
            <person name="Frisvad J.C."/>
            <person name="Nielsen K.L."/>
        </authorList>
    </citation>
    <scope>NUCLEOTIDE SEQUENCE</scope>
    <source>
        <strain evidence="2">IBT 17514</strain>
    </source>
</reference>
<dbReference type="InterPro" id="IPR035896">
    <property type="entry name" value="AN1-like_Znf"/>
</dbReference>
<dbReference type="SUPFAM" id="SSF56112">
    <property type="entry name" value="Protein kinase-like (PK-like)"/>
    <property type="match status" value="1"/>
</dbReference>
<accession>A0AAD6HFI3</accession>
<protein>
    <recommendedName>
        <fullName evidence="1">Aminoglycoside phosphotransferase domain-containing protein</fullName>
    </recommendedName>
</protein>
<comment type="caution">
    <text evidence="2">The sequence shown here is derived from an EMBL/GenBank/DDBJ whole genome shotgun (WGS) entry which is preliminary data.</text>
</comment>
<feature type="domain" description="Aminoglycoside phosphotransferase" evidence="1">
    <location>
        <begin position="140"/>
        <end position="353"/>
    </location>
</feature>